<dbReference type="RefSeq" id="WP_408084256.1">
    <property type="nucleotide sequence ID" value="NZ_JBELPZ010000004.1"/>
</dbReference>
<dbReference type="InterPro" id="IPR052917">
    <property type="entry name" value="Stress-Dev_Protein"/>
</dbReference>
<evidence type="ECO:0000313" key="3">
    <source>
        <dbReference type="Proteomes" id="UP001629156"/>
    </source>
</evidence>
<reference evidence="2 3" key="1">
    <citation type="submission" date="2024-06" db="EMBL/GenBank/DDBJ databases">
        <authorList>
            <person name="Kaempfer P."/>
            <person name="Viver T."/>
        </authorList>
    </citation>
    <scope>NUCLEOTIDE SEQUENCE [LARGE SCALE GENOMIC DNA]</scope>
    <source>
        <strain evidence="2 3">ST-119</strain>
    </source>
</reference>
<dbReference type="PANTHER" id="PTHR34818:SF1">
    <property type="entry name" value="PROTEIN BLI-3"/>
    <property type="match status" value="1"/>
</dbReference>
<keyword evidence="3" id="KW-1185">Reference proteome</keyword>
<dbReference type="PANTHER" id="PTHR34818">
    <property type="entry name" value="PROTEIN BLI-3"/>
    <property type="match status" value="1"/>
</dbReference>
<name>A0ABW8YX11_9FLAO</name>
<gene>
    <name evidence="2" type="ORF">ABS766_06210</name>
</gene>
<comment type="caution">
    <text evidence="2">The sequence shown here is derived from an EMBL/GenBank/DDBJ whole genome shotgun (WGS) entry which is preliminary data.</text>
</comment>
<evidence type="ECO:0000259" key="1">
    <source>
        <dbReference type="Pfam" id="PF16242"/>
    </source>
</evidence>
<accession>A0ABW8YX11</accession>
<organism evidence="2 3">
    <name type="scientific">Flavobacterium rhizosphaerae</name>
    <dbReference type="NCBI Taxonomy" id="3163298"/>
    <lineage>
        <taxon>Bacteria</taxon>
        <taxon>Pseudomonadati</taxon>
        <taxon>Bacteroidota</taxon>
        <taxon>Flavobacteriia</taxon>
        <taxon>Flavobacteriales</taxon>
        <taxon>Flavobacteriaceae</taxon>
        <taxon>Flavobacterium</taxon>
    </lineage>
</organism>
<evidence type="ECO:0000313" key="2">
    <source>
        <dbReference type="EMBL" id="MFL9844007.1"/>
    </source>
</evidence>
<dbReference type="EMBL" id="JBELPZ010000004">
    <property type="protein sequence ID" value="MFL9844007.1"/>
    <property type="molecule type" value="Genomic_DNA"/>
</dbReference>
<dbReference type="SUPFAM" id="SSF50475">
    <property type="entry name" value="FMN-binding split barrel"/>
    <property type="match status" value="1"/>
</dbReference>
<protein>
    <submittedName>
        <fullName evidence="2">Pyridoxamine 5'-phosphate oxidase family protein</fullName>
    </submittedName>
</protein>
<dbReference type="InterPro" id="IPR012349">
    <property type="entry name" value="Split_barrel_FMN-bd"/>
</dbReference>
<dbReference type="InterPro" id="IPR038725">
    <property type="entry name" value="YdaG_split_barrel_FMN-bd"/>
</dbReference>
<dbReference type="Gene3D" id="2.30.110.10">
    <property type="entry name" value="Electron Transport, Fmn-binding Protein, Chain A"/>
    <property type="match status" value="1"/>
</dbReference>
<proteinExistence type="predicted"/>
<dbReference type="Pfam" id="PF16242">
    <property type="entry name" value="Pyrid_ox_like"/>
    <property type="match status" value="1"/>
</dbReference>
<dbReference type="Proteomes" id="UP001629156">
    <property type="component" value="Unassembled WGS sequence"/>
</dbReference>
<sequence length="169" mass="19061">MGEYKDLISKEAKDKIKEMAKDIGVCMFCTELSVRPIPTRPMSVLEVDDEGNLWFLSSKSSNKNFEIRHDDDVQLMFAKNSDAHYLSIFGKAVIYKDKSHVEDVWTPIAKTWFDEGKDDPEATVIKVIPSDAYYWDTKSGKMISMLKWAAGAIVGSAVDDNSVEGRLKV</sequence>
<feature type="domain" description="General stress protein FMN-binding split barrel" evidence="1">
    <location>
        <begin position="11"/>
        <end position="159"/>
    </location>
</feature>